<evidence type="ECO:0000259" key="1">
    <source>
        <dbReference type="Pfam" id="PF14742"/>
    </source>
</evidence>
<protein>
    <submittedName>
        <fullName evidence="3">Amylo-alpha-1,6-glucosidase</fullName>
    </submittedName>
</protein>
<accession>A0A7C2BFJ1</accession>
<dbReference type="InterPro" id="IPR012341">
    <property type="entry name" value="6hp_glycosidase-like_sf"/>
</dbReference>
<dbReference type="SUPFAM" id="SSF48208">
    <property type="entry name" value="Six-hairpin glycosidases"/>
    <property type="match status" value="1"/>
</dbReference>
<dbReference type="InterPro" id="IPR054491">
    <property type="entry name" value="MGH1-like_GH"/>
</dbReference>
<feature type="domain" description="Putative glycogen debranching enzyme N-terminal" evidence="1">
    <location>
        <begin position="10"/>
        <end position="183"/>
    </location>
</feature>
<dbReference type="Pfam" id="PF14742">
    <property type="entry name" value="GDE_N_bis"/>
    <property type="match status" value="1"/>
</dbReference>
<gene>
    <name evidence="3" type="ORF">ENP47_11415</name>
</gene>
<organism evidence="3">
    <name type="scientific">Thermomicrobium roseum</name>
    <dbReference type="NCBI Taxonomy" id="500"/>
    <lineage>
        <taxon>Bacteria</taxon>
        <taxon>Pseudomonadati</taxon>
        <taxon>Thermomicrobiota</taxon>
        <taxon>Thermomicrobia</taxon>
        <taxon>Thermomicrobiales</taxon>
        <taxon>Thermomicrobiaceae</taxon>
        <taxon>Thermomicrobium</taxon>
    </lineage>
</organism>
<dbReference type="GO" id="GO:0005975">
    <property type="term" value="P:carbohydrate metabolic process"/>
    <property type="evidence" value="ECO:0007669"/>
    <property type="project" value="InterPro"/>
</dbReference>
<dbReference type="Pfam" id="PF22422">
    <property type="entry name" value="MGH1-like_GH"/>
    <property type="match status" value="1"/>
</dbReference>
<evidence type="ECO:0000313" key="3">
    <source>
        <dbReference type="EMBL" id="HEF66185.1"/>
    </source>
</evidence>
<comment type="caution">
    <text evidence="3">The sequence shown here is derived from an EMBL/GenBank/DDBJ whole genome shotgun (WGS) entry which is preliminary data.</text>
</comment>
<dbReference type="Gene3D" id="1.50.10.10">
    <property type="match status" value="1"/>
</dbReference>
<name>A0A7C2BFJ1_THERO</name>
<sequence length="746" mass="84173">MGLARDARILKDGELFVVSDERGDLRRTFPGAGVYARDTRFLSELWLLLNGEEPEFFDSSAERTDIAVFEFGNTVFRDHAGRDVLAHTIALRRCRTVRRGTLEEELALENYNPFPVSVELALVFAADFLDIFEVRGFPRERPRGHILLPHHDGRQLRLAYRAPDDVVLETEIVFSRAPDVVTTEAGTTHLADLAIPRMLLPGHDQLIRASGAAHPPRAFALFRFTLPAHGGERLTFRAVPRELLERRIAVRIPDVSRLTEPAEGAAISFARVRTDHEFLDRVLQRSLEDLRALLTPFPGGRLVAAGIPWFVAPFGRDSLIVSLQMMLFSPQLALETLRFLARYQGKKVDPWTEEEPGKILHELRFGEMVRLGETPHSPYYGTVDATPLFIVTFCELMDWLGTPALFDELFPAVEAALHWIDHYADHNGDGFVDYGKVSPRGLEHQNWKDSHNSLLFPDGSEPVPPIAAVEVQGYVFQAKRMLAAVLQRFGGNTRQMLVARLRAEAEQLRERFERFFWNEAEHFYGQAIDGRGRLVTAISSNPGHCLWSEIVSPARAAQLVERLFQPDLYSGWGIRTLARGMPHYNPMSYHNGSIWPHDNALIVAGLRRYGFDRQALQLVSDLLEVATSFPYYRLPELFCGFGRDEAECMVPISYPVSCSPQAWAAGTMPFLLRIVLGAEARAAERRLTLRPAFPQWLNEVELEGVSFAGSRIDLAVRRHNGRYLLEVECDPDITVVLAAASAEPRR</sequence>
<dbReference type="InterPro" id="IPR032856">
    <property type="entry name" value="GDE_N_bis"/>
</dbReference>
<feature type="domain" description="Mannosylglycerate hydrolase MGH1-like glycoside hydrolase" evidence="2">
    <location>
        <begin position="317"/>
        <end position="625"/>
    </location>
</feature>
<evidence type="ECO:0000259" key="2">
    <source>
        <dbReference type="Pfam" id="PF22422"/>
    </source>
</evidence>
<dbReference type="EMBL" id="DSJL01000011">
    <property type="protein sequence ID" value="HEF66185.1"/>
    <property type="molecule type" value="Genomic_DNA"/>
</dbReference>
<proteinExistence type="predicted"/>
<dbReference type="AlphaFoldDB" id="A0A7C2BFJ1"/>
<reference evidence="3" key="1">
    <citation type="journal article" date="2020" name="mSystems">
        <title>Genome- and Community-Level Interaction Insights into Carbon Utilization and Element Cycling Functions of Hydrothermarchaeota in Hydrothermal Sediment.</title>
        <authorList>
            <person name="Zhou Z."/>
            <person name="Liu Y."/>
            <person name="Xu W."/>
            <person name="Pan J."/>
            <person name="Luo Z.H."/>
            <person name="Li M."/>
        </authorList>
    </citation>
    <scope>NUCLEOTIDE SEQUENCE [LARGE SCALE GENOMIC DNA]</scope>
    <source>
        <strain evidence="3">SpSt-222</strain>
    </source>
</reference>
<dbReference type="InterPro" id="IPR008928">
    <property type="entry name" value="6-hairpin_glycosidase_sf"/>
</dbReference>